<organism evidence="2 3">
    <name type="scientific">Heterostelium pallidum (strain ATCC 26659 / Pp 5 / PN500)</name>
    <name type="common">Cellular slime mold</name>
    <name type="synonym">Polysphondylium pallidum</name>
    <dbReference type="NCBI Taxonomy" id="670386"/>
    <lineage>
        <taxon>Eukaryota</taxon>
        <taxon>Amoebozoa</taxon>
        <taxon>Evosea</taxon>
        <taxon>Eumycetozoa</taxon>
        <taxon>Dictyostelia</taxon>
        <taxon>Acytosteliales</taxon>
        <taxon>Acytosteliaceae</taxon>
        <taxon>Heterostelium</taxon>
    </lineage>
</organism>
<evidence type="ECO:0000313" key="3">
    <source>
        <dbReference type="Proteomes" id="UP000001396"/>
    </source>
</evidence>
<dbReference type="GeneID" id="31358131"/>
<dbReference type="AlphaFoldDB" id="D3B2J5"/>
<feature type="region of interest" description="Disordered" evidence="1">
    <location>
        <begin position="38"/>
        <end position="57"/>
    </location>
</feature>
<protein>
    <submittedName>
        <fullName evidence="2">Uncharacterized protein</fullName>
    </submittedName>
</protein>
<evidence type="ECO:0000256" key="1">
    <source>
        <dbReference type="SAM" id="MobiDB-lite"/>
    </source>
</evidence>
<evidence type="ECO:0000313" key="2">
    <source>
        <dbReference type="EMBL" id="EFA83543.1"/>
    </source>
</evidence>
<dbReference type="Proteomes" id="UP000001396">
    <property type="component" value="Unassembled WGS sequence"/>
</dbReference>
<gene>
    <name evidence="2" type="ORF">PPL_02608</name>
</gene>
<keyword evidence="3" id="KW-1185">Reference proteome</keyword>
<sequence length="174" mass="19097">MSQYGSSSNLNDTGYSGVGGGGGGEDDDIIIENDNISSIKSGSSTPNNNNSNTRYNSNSNINSNNGTILAKDWLAVSGLWCSGCGVYSVSRDDVGFHYRLELVACVLADLCHSTDRILYYIVACSRYDRLVDHQTHLGGMGDWRHRFCLYDDRSSAVRTERSDAAHHHLADHRD</sequence>
<accession>D3B2J5</accession>
<dbReference type="InParanoid" id="D3B2J5"/>
<name>D3B2J5_HETP5</name>
<reference evidence="2 3" key="1">
    <citation type="journal article" date="2011" name="Genome Res.">
        <title>Phylogeny-wide analysis of social amoeba genomes highlights ancient origins for complex intercellular communication.</title>
        <authorList>
            <person name="Heidel A.J."/>
            <person name="Lawal H.M."/>
            <person name="Felder M."/>
            <person name="Schilde C."/>
            <person name="Helps N.R."/>
            <person name="Tunggal B."/>
            <person name="Rivero F."/>
            <person name="John U."/>
            <person name="Schleicher M."/>
            <person name="Eichinger L."/>
            <person name="Platzer M."/>
            <person name="Noegel A.A."/>
            <person name="Schaap P."/>
            <person name="Gloeckner G."/>
        </authorList>
    </citation>
    <scope>NUCLEOTIDE SEQUENCE [LARGE SCALE GENOMIC DNA]</scope>
    <source>
        <strain evidence="3">ATCC 26659 / Pp 5 / PN500</strain>
    </source>
</reference>
<comment type="caution">
    <text evidence="2">The sequence shown here is derived from an EMBL/GenBank/DDBJ whole genome shotgun (WGS) entry which is preliminary data.</text>
</comment>
<proteinExistence type="predicted"/>
<dbReference type="RefSeq" id="XP_020435660.1">
    <property type="nucleotide sequence ID" value="XM_020573588.1"/>
</dbReference>
<dbReference type="EMBL" id="ADBJ01000010">
    <property type="protein sequence ID" value="EFA83543.1"/>
    <property type="molecule type" value="Genomic_DNA"/>
</dbReference>